<evidence type="ECO:0000256" key="1">
    <source>
        <dbReference type="ARBA" id="ARBA00005006"/>
    </source>
</evidence>
<evidence type="ECO:0000256" key="8">
    <source>
        <dbReference type="RuleBase" id="RU003544"/>
    </source>
</evidence>
<evidence type="ECO:0000313" key="11">
    <source>
        <dbReference type="EMBL" id="KRM61408.1"/>
    </source>
</evidence>
<accession>A0A0R2A345</accession>
<dbReference type="STRING" id="1423813.FC26_GL001480"/>
<dbReference type="PANTHER" id="PTHR38761">
    <property type="entry name" value="GLUTAMATE--CYSTEINE LIGASE"/>
    <property type="match status" value="1"/>
</dbReference>
<feature type="domain" description="Glutamate--cysteine ligase" evidence="10">
    <location>
        <begin position="265"/>
        <end position="338"/>
    </location>
</feature>
<dbReference type="EMBL" id="AYYY01000025">
    <property type="protein sequence ID" value="KRM61408.1"/>
    <property type="molecule type" value="Genomic_DNA"/>
</dbReference>
<evidence type="ECO:0000256" key="2">
    <source>
        <dbReference type="ARBA" id="ARBA00012220"/>
    </source>
</evidence>
<dbReference type="GO" id="GO:0046872">
    <property type="term" value="F:metal ion binding"/>
    <property type="evidence" value="ECO:0007669"/>
    <property type="project" value="TreeGrafter"/>
</dbReference>
<reference evidence="11 12" key="1">
    <citation type="journal article" date="2015" name="Genome Announc.">
        <title>Expanding the biotechnology potential of lactobacilli through comparative genomics of 213 strains and associated genera.</title>
        <authorList>
            <person name="Sun Z."/>
            <person name="Harris H.M."/>
            <person name="McCann A."/>
            <person name="Guo C."/>
            <person name="Argimon S."/>
            <person name="Zhang W."/>
            <person name="Yang X."/>
            <person name="Jeffery I.B."/>
            <person name="Cooney J.C."/>
            <person name="Kagawa T.F."/>
            <person name="Liu W."/>
            <person name="Song Y."/>
            <person name="Salvetti E."/>
            <person name="Wrobel A."/>
            <person name="Rasinkangas P."/>
            <person name="Parkhill J."/>
            <person name="Rea M.C."/>
            <person name="O'Sullivan O."/>
            <person name="Ritari J."/>
            <person name="Douillard F.P."/>
            <person name="Paul Ross R."/>
            <person name="Yang R."/>
            <person name="Briner A.E."/>
            <person name="Felis G.E."/>
            <person name="de Vos W.M."/>
            <person name="Barrangou R."/>
            <person name="Klaenhammer T.R."/>
            <person name="Caufield P.W."/>
            <person name="Cui Y."/>
            <person name="Zhang H."/>
            <person name="O'Toole P.W."/>
        </authorList>
    </citation>
    <scope>NUCLEOTIDE SEQUENCE [LARGE SCALE GENOMIC DNA]</scope>
    <source>
        <strain evidence="11 12">DSM 20634</strain>
    </source>
</reference>
<feature type="domain" description="Glutamate--cysteine ligase" evidence="10">
    <location>
        <begin position="18"/>
        <end position="257"/>
    </location>
</feature>
<keyword evidence="4 8" id="KW-0317">Glutathione biosynthesis</keyword>
<dbReference type="InterPro" id="IPR006334">
    <property type="entry name" value="Glut_cys_ligase"/>
</dbReference>
<evidence type="ECO:0000256" key="6">
    <source>
        <dbReference type="ARBA" id="ARBA00022840"/>
    </source>
</evidence>
<dbReference type="AlphaFoldDB" id="A0A0R2A345"/>
<dbReference type="InterPro" id="IPR014746">
    <property type="entry name" value="Gln_synth/guanido_kin_cat_dom"/>
</dbReference>
<comment type="pathway">
    <text evidence="1 9">Sulfur metabolism; glutathione biosynthesis; glutathione from L-cysteine and L-glutamate: step 1/2.</text>
</comment>
<keyword evidence="3 8" id="KW-0436">Ligase</keyword>
<dbReference type="Proteomes" id="UP000051733">
    <property type="component" value="Unassembled WGS sequence"/>
</dbReference>
<evidence type="ECO:0000256" key="4">
    <source>
        <dbReference type="ARBA" id="ARBA00022684"/>
    </source>
</evidence>
<evidence type="ECO:0000256" key="3">
    <source>
        <dbReference type="ARBA" id="ARBA00022598"/>
    </source>
</evidence>
<dbReference type="GO" id="GO:0006750">
    <property type="term" value="P:glutathione biosynthetic process"/>
    <property type="evidence" value="ECO:0007669"/>
    <property type="project" value="UniProtKB-UniPathway"/>
</dbReference>
<gene>
    <name evidence="11" type="ORF">FC26_GL001480</name>
</gene>
<dbReference type="PATRIC" id="fig|1423813.3.peg.1505"/>
<sequence>MVVMVDKFEQLIDELGLNEQLFQGFFGLEVEEHRITTDGRLSRYPYPGAFGSRRYHPYLQSDFTDSMLELITEPTRGGKEAVKNLKMLQQIVQSYLHQDERIWPLSMPPKLVADDLNFAKEDFTRPWFQGYRDYLEGKYGIEHEIVAGAHINYSVDEKVLKMLYENGLADGYESLAAFKNALYFKLAQNFVLNRWFFTYLFGASPISENNYQKLPRDLDYPVRSLRSSSLGYSNYNDEVVTYESLADQVSQLKQFVADGKFYSIHEFYGPVRIKGTSDNLDELLKQGIDYLEFRSFDLDPLSRAGLSDDTLDLLEIFLAYSMAADLPTDMTTALRDADQRNEEIALGDPKDRPEWVRDLGGKLLNQLAIFAQRVNAPQKYTTAIAIAAKRVRNVDLTLGAQLAVRIEDDSLLSYGLKVANDRYLRVRSAQQPVQVLADRYSESIQKLVREAVVIGIRCQLLNYKVELTYEDNQETFDAQATLEFPKGVHEFVLQHFPEAIKLVNE</sequence>
<dbReference type="GO" id="GO:0005524">
    <property type="term" value="F:ATP binding"/>
    <property type="evidence" value="ECO:0007669"/>
    <property type="project" value="UniProtKB-KW"/>
</dbReference>
<keyword evidence="5" id="KW-0547">Nucleotide-binding</keyword>
<evidence type="ECO:0000259" key="10">
    <source>
        <dbReference type="Pfam" id="PF04262"/>
    </source>
</evidence>
<dbReference type="GO" id="GO:0004357">
    <property type="term" value="F:glutamate-cysteine ligase activity"/>
    <property type="evidence" value="ECO:0007669"/>
    <property type="project" value="UniProtKB-EC"/>
</dbReference>
<dbReference type="EC" id="6.3.2.2" evidence="2 9"/>
<name>A0A0R2A345_9LACO</name>
<evidence type="ECO:0000313" key="12">
    <source>
        <dbReference type="Proteomes" id="UP000051733"/>
    </source>
</evidence>
<evidence type="ECO:0000256" key="7">
    <source>
        <dbReference type="ARBA" id="ARBA00048819"/>
    </source>
</evidence>
<comment type="caution">
    <text evidence="11">The sequence shown here is derived from an EMBL/GenBank/DDBJ whole genome shotgun (WGS) entry which is preliminary data.</text>
</comment>
<dbReference type="SUPFAM" id="SSF55931">
    <property type="entry name" value="Glutamine synthetase/guanido kinase"/>
    <property type="match status" value="1"/>
</dbReference>
<proteinExistence type="inferred from homology"/>
<comment type="similarity">
    <text evidence="8">Belongs to the glutamate--cysteine ligase type 1 family.</text>
</comment>
<protein>
    <recommendedName>
        <fullName evidence="2 9">Glutamate--cysteine ligase</fullName>
        <ecNumber evidence="2 9">6.3.2.2</ecNumber>
    </recommendedName>
</protein>
<dbReference type="Gene3D" id="3.30.590.20">
    <property type="match status" value="1"/>
</dbReference>
<evidence type="ECO:0000256" key="9">
    <source>
        <dbReference type="RuleBase" id="RU004391"/>
    </source>
</evidence>
<organism evidence="11 12">
    <name type="scientific">Paucilactobacillus vaccinostercus DSM 20634</name>
    <dbReference type="NCBI Taxonomy" id="1423813"/>
    <lineage>
        <taxon>Bacteria</taxon>
        <taxon>Bacillati</taxon>
        <taxon>Bacillota</taxon>
        <taxon>Bacilli</taxon>
        <taxon>Lactobacillales</taxon>
        <taxon>Lactobacillaceae</taxon>
        <taxon>Paucilactobacillus</taxon>
    </lineage>
</organism>
<dbReference type="PANTHER" id="PTHR38761:SF1">
    <property type="entry name" value="GLUTAMATE--CYSTEINE LIGASE"/>
    <property type="match status" value="1"/>
</dbReference>
<dbReference type="Pfam" id="PF04262">
    <property type="entry name" value="Glu_cys_ligase"/>
    <property type="match status" value="2"/>
</dbReference>
<evidence type="ECO:0000256" key="5">
    <source>
        <dbReference type="ARBA" id="ARBA00022741"/>
    </source>
</evidence>
<keyword evidence="6" id="KW-0067">ATP-binding</keyword>
<dbReference type="InterPro" id="IPR007370">
    <property type="entry name" value="Glu_cys_ligase"/>
</dbReference>
<keyword evidence="12" id="KW-1185">Reference proteome</keyword>
<dbReference type="GO" id="GO:0005829">
    <property type="term" value="C:cytosol"/>
    <property type="evidence" value="ECO:0007669"/>
    <property type="project" value="TreeGrafter"/>
</dbReference>
<dbReference type="UniPathway" id="UPA00142">
    <property type="reaction ID" value="UER00209"/>
</dbReference>
<comment type="catalytic activity">
    <reaction evidence="7 9">
        <text>L-cysteine + L-glutamate + ATP = gamma-L-glutamyl-L-cysteine + ADP + phosphate + H(+)</text>
        <dbReference type="Rhea" id="RHEA:13285"/>
        <dbReference type="ChEBI" id="CHEBI:15378"/>
        <dbReference type="ChEBI" id="CHEBI:29985"/>
        <dbReference type="ChEBI" id="CHEBI:30616"/>
        <dbReference type="ChEBI" id="CHEBI:35235"/>
        <dbReference type="ChEBI" id="CHEBI:43474"/>
        <dbReference type="ChEBI" id="CHEBI:58173"/>
        <dbReference type="ChEBI" id="CHEBI:456216"/>
        <dbReference type="EC" id="6.3.2.2"/>
    </reaction>
</comment>